<sequence length="431" mass="49507">MEQTPGNFLLQVPSLNGRVNAVVDKWLKLAEVSCEDSASLNLNHEIYKRALNATEEEELDKADKRIAKYTKMKAEQSRSSSWLRSAREFDLNQTHPAEVGEIDFSKHEPFGRVDWKSERFELLNFCAANVPDEIGKKKEIDCGNNRERTICLQETILADETCDLEQTIADFQASEFNIPKKYKSHIESFAQHIGDRASKIVPPPHSARIQDPEKTVYDFNKSVIDVIERQDYLYSESDSSDSETDYLSSEEESISKQLEKLNFQSRSKSQPPDSRRKLPVIGKSGELIGYKSTPSKMKEQSRSRSANRLAEENKENISDDEIEINPRRVWKNQLPIPRLGRTPQKAFRSYSASDYSYQSRTTPRYKRSDGTQIFSITEQGNRTRQMIDERICSYLCSPASKALSNRNKRVCQNLNRSFAGFSRSSSFKDEF</sequence>
<dbReference type="EMBL" id="OU015569">
    <property type="protein sequence ID" value="CAG5098527.1"/>
    <property type="molecule type" value="Genomic_DNA"/>
</dbReference>
<keyword evidence="3" id="KW-1185">Reference proteome</keyword>
<evidence type="ECO:0000256" key="1">
    <source>
        <dbReference type="SAM" id="MobiDB-lite"/>
    </source>
</evidence>
<feature type="compositionally biased region" description="Polar residues" evidence="1">
    <location>
        <begin position="262"/>
        <end position="272"/>
    </location>
</feature>
<evidence type="ECO:0000313" key="2">
    <source>
        <dbReference type="EMBL" id="CAG5098527.1"/>
    </source>
</evidence>
<gene>
    <name evidence="2" type="ORF">OKIOD_LOCUS7308</name>
</gene>
<accession>A0ABN7SHV0</accession>
<evidence type="ECO:0000313" key="3">
    <source>
        <dbReference type="Proteomes" id="UP001158576"/>
    </source>
</evidence>
<feature type="region of interest" description="Disordered" evidence="1">
    <location>
        <begin position="260"/>
        <end position="314"/>
    </location>
</feature>
<organism evidence="2 3">
    <name type="scientific">Oikopleura dioica</name>
    <name type="common">Tunicate</name>
    <dbReference type="NCBI Taxonomy" id="34765"/>
    <lineage>
        <taxon>Eukaryota</taxon>
        <taxon>Metazoa</taxon>
        <taxon>Chordata</taxon>
        <taxon>Tunicata</taxon>
        <taxon>Appendicularia</taxon>
        <taxon>Copelata</taxon>
        <taxon>Oikopleuridae</taxon>
        <taxon>Oikopleura</taxon>
    </lineage>
</organism>
<dbReference type="Proteomes" id="UP001158576">
    <property type="component" value="Chromosome XSR"/>
</dbReference>
<name>A0ABN7SHV0_OIKDI</name>
<reference evidence="2 3" key="1">
    <citation type="submission" date="2021-04" db="EMBL/GenBank/DDBJ databases">
        <authorList>
            <person name="Bliznina A."/>
        </authorList>
    </citation>
    <scope>NUCLEOTIDE SEQUENCE [LARGE SCALE GENOMIC DNA]</scope>
</reference>
<protein>
    <submittedName>
        <fullName evidence="2">Oidioi.mRNA.OKI2018_I69.XSR.g15750.t1.cds</fullName>
    </submittedName>
</protein>
<proteinExistence type="predicted"/>